<dbReference type="CDD" id="cd18793">
    <property type="entry name" value="SF2_C_SNF"/>
    <property type="match status" value="1"/>
</dbReference>
<dbReference type="SMART" id="SM00490">
    <property type="entry name" value="HELICc"/>
    <property type="match status" value="1"/>
</dbReference>
<dbReference type="InterPro" id="IPR000330">
    <property type="entry name" value="SNF2_N"/>
</dbReference>
<evidence type="ECO:0000256" key="3">
    <source>
        <dbReference type="ARBA" id="ARBA00022840"/>
    </source>
</evidence>
<dbReference type="InterPro" id="IPR050628">
    <property type="entry name" value="SNF2_RAD54_helicase_TF"/>
</dbReference>
<evidence type="ECO:0000313" key="8">
    <source>
        <dbReference type="Proteomes" id="UP000184330"/>
    </source>
</evidence>
<dbReference type="PANTHER" id="PTHR45626">
    <property type="entry name" value="TRANSCRIPTION TERMINATION FACTOR 2-RELATED"/>
    <property type="match status" value="1"/>
</dbReference>
<dbReference type="OrthoDB" id="5399953at2759"/>
<feature type="domain" description="Helicase ATP-binding" evidence="5">
    <location>
        <begin position="174"/>
        <end position="372"/>
    </location>
</feature>
<evidence type="ECO:0000259" key="5">
    <source>
        <dbReference type="PROSITE" id="PS51192"/>
    </source>
</evidence>
<evidence type="ECO:0000256" key="1">
    <source>
        <dbReference type="ARBA" id="ARBA00022741"/>
    </source>
</evidence>
<dbReference type="GO" id="GO:0005524">
    <property type="term" value="F:ATP binding"/>
    <property type="evidence" value="ECO:0007669"/>
    <property type="project" value="UniProtKB-KW"/>
</dbReference>
<evidence type="ECO:0000256" key="2">
    <source>
        <dbReference type="ARBA" id="ARBA00022801"/>
    </source>
</evidence>
<feature type="region of interest" description="Disordered" evidence="4">
    <location>
        <begin position="526"/>
        <end position="567"/>
    </location>
</feature>
<dbReference type="InterPro" id="IPR014001">
    <property type="entry name" value="Helicase_ATP-bd"/>
</dbReference>
<gene>
    <name evidence="7" type="ORF">PAC_09161</name>
</gene>
<dbReference type="GO" id="GO:0006281">
    <property type="term" value="P:DNA repair"/>
    <property type="evidence" value="ECO:0007669"/>
    <property type="project" value="TreeGrafter"/>
</dbReference>
<dbReference type="AlphaFoldDB" id="A0A1L7X2M5"/>
<evidence type="ECO:0000259" key="6">
    <source>
        <dbReference type="PROSITE" id="PS51194"/>
    </source>
</evidence>
<reference evidence="7 8" key="1">
    <citation type="submission" date="2016-03" db="EMBL/GenBank/DDBJ databases">
        <authorList>
            <person name="Ploux O."/>
        </authorList>
    </citation>
    <scope>NUCLEOTIDE SEQUENCE [LARGE SCALE GENOMIC DNA]</scope>
    <source>
        <strain evidence="7 8">UAMH 11012</strain>
    </source>
</reference>
<dbReference type="SMART" id="SM00487">
    <property type="entry name" value="DEXDc"/>
    <property type="match status" value="1"/>
</dbReference>
<feature type="domain" description="Helicase C-terminal" evidence="6">
    <location>
        <begin position="621"/>
        <end position="787"/>
    </location>
</feature>
<dbReference type="STRING" id="576137.A0A1L7X2M5"/>
<dbReference type="PROSITE" id="PS51192">
    <property type="entry name" value="HELICASE_ATP_BIND_1"/>
    <property type="match status" value="1"/>
</dbReference>
<dbReference type="Gene3D" id="3.40.50.300">
    <property type="entry name" value="P-loop containing nucleotide triphosphate hydrolases"/>
    <property type="match status" value="1"/>
</dbReference>
<keyword evidence="2" id="KW-0378">Hydrolase</keyword>
<dbReference type="InterPro" id="IPR027417">
    <property type="entry name" value="P-loop_NTPase"/>
</dbReference>
<proteinExistence type="predicted"/>
<dbReference type="PROSITE" id="PS51194">
    <property type="entry name" value="HELICASE_CTER"/>
    <property type="match status" value="1"/>
</dbReference>
<dbReference type="Pfam" id="PF00271">
    <property type="entry name" value="Helicase_C"/>
    <property type="match status" value="1"/>
</dbReference>
<feature type="compositionally biased region" description="Basic and acidic residues" evidence="4">
    <location>
        <begin position="526"/>
        <end position="537"/>
    </location>
</feature>
<dbReference type="GO" id="GO:0008094">
    <property type="term" value="F:ATP-dependent activity, acting on DNA"/>
    <property type="evidence" value="ECO:0007669"/>
    <property type="project" value="TreeGrafter"/>
</dbReference>
<dbReference type="Proteomes" id="UP000184330">
    <property type="component" value="Unassembled WGS sequence"/>
</dbReference>
<evidence type="ECO:0000256" key="4">
    <source>
        <dbReference type="SAM" id="MobiDB-lite"/>
    </source>
</evidence>
<keyword evidence="3" id="KW-0067">ATP-binding</keyword>
<accession>A0A1L7X2M5</accession>
<dbReference type="InterPro" id="IPR038718">
    <property type="entry name" value="SNF2-like_sf"/>
</dbReference>
<sequence length="797" mass="89509">MAIDEDGLELPDQKQGQDSILNITASLRSLQVKHADIKTVFSGIRKEVETIIDGKKHRFWLEVQTAEAEAAAREAGVEIAPTVSDDDSESDDSGSESCSSVRTNTDITKVRWGWQHLEIEHDGVVEHPRYTEYFGEEWVLEIAVLHNVPPMEIPPEFQITPHPWQLKGAAQLHHLCKSKFAGALCGDEMGLGKTIMTILELLSAKNEPGSFSLVVCPKSVVGQWVDEIARVFKEGESGLKTYVLDRSNVTAHELLAIGADVVICSYEFVQSQYRKMEDWPRKLGLHLSDSSRPIPTRPTCALHSDMWRLLGLPIKRLVLDEAHRIKNVENGKGKRYAAIAALYYKAVIGLSGTFLANKWSDIQSALLLLKGHPFQSKAAFKRFFQVIGYDGQPDDPDMERIITLQRLLLACFIARPGSLLKLKGCVSWEKKFELDWFSDIIIGKMLARYRKCMQARAALQVVDEGDGDPFTWLVKAQLVSLHPQLYKLTEEDRDKLKIPSGLVYAEEMPECATDLDKNDVKDLKAPKGDGIVAHDEYGDGASDDEYIPPQGDESDSDQGTGPLRQPEKDPVFRAIMTQDEVFEVSARLDAFARNESKSERERWLAAITKPTFMCHSRRVEAILDAYQTLKTAFPGEKFIIFSPFVKFLDILSLALKKYLDVDTLRYDGTMKTVDREASRKHFAQPTCVKPLLISAGAGSLGLNITDASIVIQDSYWWNHNVELQALARAYRQGQLKVVKRVVVTGAGSEIDAFVFCNQFKKTLMNEEIMEPLVRNHDEAPVVPEYTLQIAFEPGLRD</sequence>
<name>A0A1L7X2M5_9HELO</name>
<dbReference type="EMBL" id="FJOG01000013">
    <property type="protein sequence ID" value="CZR59269.1"/>
    <property type="molecule type" value="Genomic_DNA"/>
</dbReference>
<feature type="compositionally biased region" description="Acidic residues" evidence="4">
    <location>
        <begin position="541"/>
        <end position="556"/>
    </location>
</feature>
<dbReference type="GO" id="GO:0005634">
    <property type="term" value="C:nucleus"/>
    <property type="evidence" value="ECO:0007669"/>
    <property type="project" value="TreeGrafter"/>
</dbReference>
<dbReference type="PANTHER" id="PTHR45626:SF11">
    <property type="entry name" value="FAMILY HELICASE, PUTATIVE (AFU_ORTHOLOGUE AFUA_5G06590)-RELATED"/>
    <property type="match status" value="1"/>
</dbReference>
<dbReference type="Pfam" id="PF00176">
    <property type="entry name" value="SNF2-rel_dom"/>
    <property type="match status" value="1"/>
</dbReference>
<feature type="compositionally biased region" description="Acidic residues" evidence="4">
    <location>
        <begin position="84"/>
        <end position="94"/>
    </location>
</feature>
<feature type="region of interest" description="Disordered" evidence="4">
    <location>
        <begin position="72"/>
        <end position="101"/>
    </location>
</feature>
<dbReference type="GO" id="GO:0016787">
    <property type="term" value="F:hydrolase activity"/>
    <property type="evidence" value="ECO:0007669"/>
    <property type="project" value="UniProtKB-KW"/>
</dbReference>
<dbReference type="InterPro" id="IPR001650">
    <property type="entry name" value="Helicase_C-like"/>
</dbReference>
<dbReference type="SUPFAM" id="SSF52540">
    <property type="entry name" value="P-loop containing nucleoside triphosphate hydrolases"/>
    <property type="match status" value="2"/>
</dbReference>
<keyword evidence="8" id="KW-1185">Reference proteome</keyword>
<evidence type="ECO:0000313" key="7">
    <source>
        <dbReference type="EMBL" id="CZR59269.1"/>
    </source>
</evidence>
<keyword evidence="1" id="KW-0547">Nucleotide-binding</keyword>
<protein>
    <submittedName>
        <fullName evidence="7">Uncharacterized protein</fullName>
    </submittedName>
</protein>
<organism evidence="7 8">
    <name type="scientific">Phialocephala subalpina</name>
    <dbReference type="NCBI Taxonomy" id="576137"/>
    <lineage>
        <taxon>Eukaryota</taxon>
        <taxon>Fungi</taxon>
        <taxon>Dikarya</taxon>
        <taxon>Ascomycota</taxon>
        <taxon>Pezizomycotina</taxon>
        <taxon>Leotiomycetes</taxon>
        <taxon>Helotiales</taxon>
        <taxon>Mollisiaceae</taxon>
        <taxon>Phialocephala</taxon>
        <taxon>Phialocephala fortinii species complex</taxon>
    </lineage>
</organism>
<dbReference type="Gene3D" id="3.40.50.10810">
    <property type="entry name" value="Tandem AAA-ATPase domain"/>
    <property type="match status" value="1"/>
</dbReference>
<dbReference type="InterPro" id="IPR049730">
    <property type="entry name" value="SNF2/RAD54-like_C"/>
</dbReference>